<reference evidence="1" key="1">
    <citation type="submission" date="2013-04" db="EMBL/GenBank/DDBJ databases">
        <authorList>
            <person name="Qu J."/>
            <person name="Murali S.C."/>
            <person name="Bandaranaike D."/>
            <person name="Bellair M."/>
            <person name="Blankenburg K."/>
            <person name="Chao H."/>
            <person name="Dinh H."/>
            <person name="Doddapaneni H."/>
            <person name="Downs B."/>
            <person name="Dugan-Rocha S."/>
            <person name="Elkadiri S."/>
            <person name="Gnanaolivu R.D."/>
            <person name="Hernandez B."/>
            <person name="Javaid M."/>
            <person name="Jayaseelan J.C."/>
            <person name="Lee S."/>
            <person name="Li M."/>
            <person name="Ming W."/>
            <person name="Munidasa M."/>
            <person name="Muniz J."/>
            <person name="Nguyen L."/>
            <person name="Ongeri F."/>
            <person name="Osuji N."/>
            <person name="Pu L.-L."/>
            <person name="Puazo M."/>
            <person name="Qu C."/>
            <person name="Quiroz J."/>
            <person name="Raj R."/>
            <person name="Weissenberger G."/>
            <person name="Xin Y."/>
            <person name="Zou X."/>
            <person name="Han Y."/>
            <person name="Richards S."/>
            <person name="Worley K."/>
            <person name="Muzny D."/>
            <person name="Gibbs R."/>
        </authorList>
    </citation>
    <scope>NUCLEOTIDE SEQUENCE</scope>
    <source>
        <strain evidence="1">Sampled in the wild</strain>
    </source>
</reference>
<protein>
    <submittedName>
        <fullName evidence="1">Uncharacterized protein</fullName>
    </submittedName>
</protein>
<proteinExistence type="predicted"/>
<reference evidence="1" key="2">
    <citation type="submission" date="2017-10" db="EMBL/GenBank/DDBJ databases">
        <title>Ladona fulva Genome sequencing and assembly.</title>
        <authorList>
            <person name="Murali S."/>
            <person name="Richards S."/>
            <person name="Bandaranaike D."/>
            <person name="Bellair M."/>
            <person name="Blankenburg K."/>
            <person name="Chao H."/>
            <person name="Dinh H."/>
            <person name="Doddapaneni H."/>
            <person name="Dugan-Rocha S."/>
            <person name="Elkadiri S."/>
            <person name="Gnanaolivu R."/>
            <person name="Hernandez B."/>
            <person name="Skinner E."/>
            <person name="Javaid M."/>
            <person name="Lee S."/>
            <person name="Li M."/>
            <person name="Ming W."/>
            <person name="Munidasa M."/>
            <person name="Muniz J."/>
            <person name="Nguyen L."/>
            <person name="Hughes D."/>
            <person name="Osuji N."/>
            <person name="Pu L.-L."/>
            <person name="Puazo M."/>
            <person name="Qu C."/>
            <person name="Quiroz J."/>
            <person name="Raj R."/>
            <person name="Weissenberger G."/>
            <person name="Xin Y."/>
            <person name="Zou X."/>
            <person name="Han Y."/>
            <person name="Worley K."/>
            <person name="Muzny D."/>
            <person name="Gibbs R."/>
        </authorList>
    </citation>
    <scope>NUCLEOTIDE SEQUENCE</scope>
    <source>
        <strain evidence="1">Sampled in the wild</strain>
    </source>
</reference>
<dbReference type="AlphaFoldDB" id="A0A8K0KHU0"/>
<gene>
    <name evidence="1" type="ORF">J437_LFUL014930</name>
</gene>
<comment type="caution">
    <text evidence="1">The sequence shown here is derived from an EMBL/GenBank/DDBJ whole genome shotgun (WGS) entry which is preliminary data.</text>
</comment>
<dbReference type="Proteomes" id="UP000792457">
    <property type="component" value="Unassembled WGS sequence"/>
</dbReference>
<evidence type="ECO:0000313" key="2">
    <source>
        <dbReference type="Proteomes" id="UP000792457"/>
    </source>
</evidence>
<organism evidence="1 2">
    <name type="scientific">Ladona fulva</name>
    <name type="common">Scarce chaser dragonfly</name>
    <name type="synonym">Libellula fulva</name>
    <dbReference type="NCBI Taxonomy" id="123851"/>
    <lineage>
        <taxon>Eukaryota</taxon>
        <taxon>Metazoa</taxon>
        <taxon>Ecdysozoa</taxon>
        <taxon>Arthropoda</taxon>
        <taxon>Hexapoda</taxon>
        <taxon>Insecta</taxon>
        <taxon>Pterygota</taxon>
        <taxon>Palaeoptera</taxon>
        <taxon>Odonata</taxon>
        <taxon>Epiprocta</taxon>
        <taxon>Anisoptera</taxon>
        <taxon>Libelluloidea</taxon>
        <taxon>Libellulidae</taxon>
        <taxon>Ladona</taxon>
    </lineage>
</organism>
<sequence length="77" mass="8977">MAEKTVQARDDTSGMMGVRKFKLIHKHQYEFQERKGTSDTTEYAANTIRASLDKNNEIKIIKDEHKEKIMNSEKYGI</sequence>
<name>A0A8K0KHU0_LADFU</name>
<keyword evidence="2" id="KW-1185">Reference proteome</keyword>
<accession>A0A8K0KHU0</accession>
<dbReference type="EMBL" id="KZ308896">
    <property type="protein sequence ID" value="KAG8235292.1"/>
    <property type="molecule type" value="Genomic_DNA"/>
</dbReference>
<evidence type="ECO:0000313" key="1">
    <source>
        <dbReference type="EMBL" id="KAG8235292.1"/>
    </source>
</evidence>